<dbReference type="RefSeq" id="WP_255923453.1">
    <property type="nucleotide sequence ID" value="NZ_JANFNG010000034.1"/>
</dbReference>
<comment type="caution">
    <text evidence="2">The sequence shown here is derived from an EMBL/GenBank/DDBJ whole genome shotgun (WGS) entry which is preliminary data.</text>
</comment>
<feature type="region of interest" description="Disordered" evidence="1">
    <location>
        <begin position="53"/>
        <end position="94"/>
    </location>
</feature>
<evidence type="ECO:0000256" key="1">
    <source>
        <dbReference type="SAM" id="MobiDB-lite"/>
    </source>
</evidence>
<gene>
    <name evidence="2" type="ORF">NGB36_28355</name>
</gene>
<keyword evidence="3" id="KW-1185">Reference proteome</keyword>
<organism evidence="2 3">
    <name type="scientific">Streptomyces humicola</name>
    <dbReference type="NCBI Taxonomy" id="2953240"/>
    <lineage>
        <taxon>Bacteria</taxon>
        <taxon>Bacillati</taxon>
        <taxon>Actinomycetota</taxon>
        <taxon>Actinomycetes</taxon>
        <taxon>Kitasatosporales</taxon>
        <taxon>Streptomycetaceae</taxon>
        <taxon>Streptomyces</taxon>
    </lineage>
</organism>
<accession>A0ABT1Q381</accession>
<proteinExistence type="predicted"/>
<sequence>MLTHSNVRPCLVVVVVMGVLGAVATTVAYSDGNADPWTGVACTAAQCQVGAGTPGRASVPAPSAQTANAPKPQGHEAAKADDQPASTAASPSPSPTDCALLAGATCFGLKTQGVNPAAPAAAGSHASPEALAQQAVRQLQLPLPVIRMNPDASAAQVVRVPTWLWVDRGVWRPVSKTVQVPGVTVTATATPQQVIWSMGDGGSVSCAGPGTPYSAAYPADASSPDCGYTYVRSSAGQPGEAFTVTATVVWTAVWHGGGRGGTVPGLRSRAQVLVRVSEVQGVIVSGDGAI</sequence>
<protein>
    <recommendedName>
        <fullName evidence="4">ATP/GTP-binding protein</fullName>
    </recommendedName>
</protein>
<reference evidence="2" key="1">
    <citation type="submission" date="2022-06" db="EMBL/GenBank/DDBJ databases">
        <title>Draft genome sequence of Streptomyces sp. RB6PN25 isolated from peat swamp forest in Thailand.</title>
        <authorList>
            <person name="Duangmal K."/>
            <person name="Klaysubun C."/>
        </authorList>
    </citation>
    <scope>NUCLEOTIDE SEQUENCE</scope>
    <source>
        <strain evidence="2">RB6PN25</strain>
    </source>
</reference>
<name>A0ABT1Q381_9ACTN</name>
<evidence type="ECO:0000313" key="3">
    <source>
        <dbReference type="Proteomes" id="UP001057702"/>
    </source>
</evidence>
<evidence type="ECO:0000313" key="2">
    <source>
        <dbReference type="EMBL" id="MCQ4084388.1"/>
    </source>
</evidence>
<feature type="compositionally biased region" description="Basic and acidic residues" evidence="1">
    <location>
        <begin position="73"/>
        <end position="82"/>
    </location>
</feature>
<dbReference type="Proteomes" id="UP001057702">
    <property type="component" value="Unassembled WGS sequence"/>
</dbReference>
<dbReference type="EMBL" id="JANFNG010000034">
    <property type="protein sequence ID" value="MCQ4084388.1"/>
    <property type="molecule type" value="Genomic_DNA"/>
</dbReference>
<evidence type="ECO:0008006" key="4">
    <source>
        <dbReference type="Google" id="ProtNLM"/>
    </source>
</evidence>